<dbReference type="OrthoDB" id="9806150at2"/>
<dbReference type="GO" id="GO:0016787">
    <property type="term" value="F:hydrolase activity"/>
    <property type="evidence" value="ECO:0007669"/>
    <property type="project" value="UniProtKB-KW"/>
</dbReference>
<comment type="similarity">
    <text evidence="3">Belongs to the Nudix hydrolase family. NudK subfamily.</text>
</comment>
<evidence type="ECO:0000256" key="2">
    <source>
        <dbReference type="ARBA" id="ARBA00001946"/>
    </source>
</evidence>
<evidence type="ECO:0000256" key="5">
    <source>
        <dbReference type="ARBA" id="ARBA00022801"/>
    </source>
</evidence>
<name>A5GDE9_GEOUR</name>
<proteinExistence type="inferred from homology"/>
<dbReference type="CDD" id="cd03424">
    <property type="entry name" value="NUDIX_ADPRase_Nudt5_UGPPase_Nudt14"/>
    <property type="match status" value="1"/>
</dbReference>
<evidence type="ECO:0000313" key="9">
    <source>
        <dbReference type="EMBL" id="ABQ24392.1"/>
    </source>
</evidence>
<dbReference type="SUPFAM" id="SSF55811">
    <property type="entry name" value="Nudix"/>
    <property type="match status" value="1"/>
</dbReference>
<dbReference type="PANTHER" id="PTHR11839:SF18">
    <property type="entry name" value="NUDIX HYDROLASE DOMAIN-CONTAINING PROTEIN"/>
    <property type="match status" value="1"/>
</dbReference>
<sequence>METRNGVTLFQGLVVNIEQMDVKVGTKGWHTYQIIRHPGGVGVLPLHADGTVTLIRQLRPAADAFMLELPAGRLGHGEDPAQCGRRELAEETGLIAESLEPLGHLHTSPGVFDEVVHLYLATGLTQGEADPEVYEDIETMRLPLAEAVQMAVDGGISDGKTITALFRASRRAP</sequence>
<dbReference type="STRING" id="351605.Gura_0176"/>
<feature type="domain" description="Nudix hydrolase" evidence="8">
    <location>
        <begin position="36"/>
        <end position="164"/>
    </location>
</feature>
<dbReference type="AlphaFoldDB" id="A5GDE9"/>
<dbReference type="InterPro" id="IPR000086">
    <property type="entry name" value="NUDIX_hydrolase_dom"/>
</dbReference>
<dbReference type="Pfam" id="PF00293">
    <property type="entry name" value="NUDIX"/>
    <property type="match status" value="1"/>
</dbReference>
<dbReference type="GO" id="GO:0006753">
    <property type="term" value="P:nucleoside phosphate metabolic process"/>
    <property type="evidence" value="ECO:0007669"/>
    <property type="project" value="TreeGrafter"/>
</dbReference>
<dbReference type="GO" id="GO:0005829">
    <property type="term" value="C:cytosol"/>
    <property type="evidence" value="ECO:0007669"/>
    <property type="project" value="TreeGrafter"/>
</dbReference>
<evidence type="ECO:0000256" key="7">
    <source>
        <dbReference type="ARBA" id="ARBA00032272"/>
    </source>
</evidence>
<accession>A5GDE9</accession>
<dbReference type="EMBL" id="CP000698">
    <property type="protein sequence ID" value="ABQ24392.1"/>
    <property type="molecule type" value="Genomic_DNA"/>
</dbReference>
<dbReference type="PANTHER" id="PTHR11839">
    <property type="entry name" value="UDP/ADP-SUGAR PYROPHOSPHATASE"/>
    <property type="match status" value="1"/>
</dbReference>
<keyword evidence="10" id="KW-1185">Reference proteome</keyword>
<dbReference type="HOGENOM" id="CLU_062658_5_2_7"/>
<dbReference type="RefSeq" id="WP_011937121.1">
    <property type="nucleotide sequence ID" value="NC_009483.1"/>
</dbReference>
<reference evidence="9 10" key="1">
    <citation type="submission" date="2007-05" db="EMBL/GenBank/DDBJ databases">
        <title>Complete sequence of Geobacter uraniireducens Rf4.</title>
        <authorList>
            <consortium name="US DOE Joint Genome Institute"/>
            <person name="Copeland A."/>
            <person name="Lucas S."/>
            <person name="Lapidus A."/>
            <person name="Barry K."/>
            <person name="Detter J.C."/>
            <person name="Glavina del Rio T."/>
            <person name="Hammon N."/>
            <person name="Israni S."/>
            <person name="Dalin E."/>
            <person name="Tice H."/>
            <person name="Pitluck S."/>
            <person name="Chertkov O."/>
            <person name="Brettin T."/>
            <person name="Bruce D."/>
            <person name="Han C."/>
            <person name="Schmutz J."/>
            <person name="Larimer F."/>
            <person name="Land M."/>
            <person name="Hauser L."/>
            <person name="Kyrpides N."/>
            <person name="Mikhailova N."/>
            <person name="Shelobolina E."/>
            <person name="Aklujkar M."/>
            <person name="Lovley D."/>
            <person name="Richardson P."/>
        </authorList>
    </citation>
    <scope>NUCLEOTIDE SEQUENCE [LARGE SCALE GENOMIC DNA]</scope>
    <source>
        <strain evidence="9 10">Rf4</strain>
    </source>
</reference>
<evidence type="ECO:0000259" key="8">
    <source>
        <dbReference type="PROSITE" id="PS51462"/>
    </source>
</evidence>
<evidence type="ECO:0000313" key="10">
    <source>
        <dbReference type="Proteomes" id="UP000006695"/>
    </source>
</evidence>
<dbReference type="GO" id="GO:0019693">
    <property type="term" value="P:ribose phosphate metabolic process"/>
    <property type="evidence" value="ECO:0007669"/>
    <property type="project" value="TreeGrafter"/>
</dbReference>
<evidence type="ECO:0000256" key="6">
    <source>
        <dbReference type="ARBA" id="ARBA00032162"/>
    </source>
</evidence>
<dbReference type="PROSITE" id="PS51462">
    <property type="entry name" value="NUDIX"/>
    <property type="match status" value="1"/>
</dbReference>
<evidence type="ECO:0000256" key="1">
    <source>
        <dbReference type="ARBA" id="ARBA00000847"/>
    </source>
</evidence>
<keyword evidence="5 9" id="KW-0378">Hydrolase</keyword>
<dbReference type="KEGG" id="gur:Gura_0176"/>
<evidence type="ECO:0000256" key="4">
    <source>
        <dbReference type="ARBA" id="ARBA00016377"/>
    </source>
</evidence>
<comment type="cofactor">
    <cofactor evidence="2">
        <name>Mg(2+)</name>
        <dbReference type="ChEBI" id="CHEBI:18420"/>
    </cofactor>
</comment>
<protein>
    <recommendedName>
        <fullName evidence="4">GDP-mannose pyrophosphatase</fullName>
    </recommendedName>
    <alternativeName>
        <fullName evidence="6">GDP-mannose hydrolase</fullName>
    </alternativeName>
    <alternativeName>
        <fullName evidence="7">GDPMK</fullName>
    </alternativeName>
</protein>
<dbReference type="Proteomes" id="UP000006695">
    <property type="component" value="Chromosome"/>
</dbReference>
<organism evidence="9 10">
    <name type="scientific">Geotalea uraniireducens (strain Rf4)</name>
    <name type="common">Geobacter uraniireducens</name>
    <dbReference type="NCBI Taxonomy" id="351605"/>
    <lineage>
        <taxon>Bacteria</taxon>
        <taxon>Pseudomonadati</taxon>
        <taxon>Thermodesulfobacteriota</taxon>
        <taxon>Desulfuromonadia</taxon>
        <taxon>Geobacterales</taxon>
        <taxon>Geobacteraceae</taxon>
        <taxon>Geotalea</taxon>
    </lineage>
</organism>
<comment type="catalytic activity">
    <reaction evidence="1">
        <text>GDP-alpha-D-mannose + H2O = alpha-D-mannose 1-phosphate + GMP + 2 H(+)</text>
        <dbReference type="Rhea" id="RHEA:27978"/>
        <dbReference type="ChEBI" id="CHEBI:15377"/>
        <dbReference type="ChEBI" id="CHEBI:15378"/>
        <dbReference type="ChEBI" id="CHEBI:57527"/>
        <dbReference type="ChEBI" id="CHEBI:58115"/>
        <dbReference type="ChEBI" id="CHEBI:58409"/>
    </reaction>
</comment>
<dbReference type="InterPro" id="IPR015797">
    <property type="entry name" value="NUDIX_hydrolase-like_dom_sf"/>
</dbReference>
<dbReference type="Gene3D" id="3.90.79.10">
    <property type="entry name" value="Nucleoside Triphosphate Pyrophosphohydrolase"/>
    <property type="match status" value="1"/>
</dbReference>
<evidence type="ECO:0000256" key="3">
    <source>
        <dbReference type="ARBA" id="ARBA00007275"/>
    </source>
</evidence>
<gene>
    <name evidence="9" type="ordered locus">Gura_0176</name>
</gene>